<dbReference type="Pfam" id="PF00011">
    <property type="entry name" value="HSP20"/>
    <property type="match status" value="1"/>
</dbReference>
<dbReference type="Proteomes" id="UP000003374">
    <property type="component" value="Unassembled WGS sequence"/>
</dbReference>
<dbReference type="OrthoDB" id="9792695at2"/>
<evidence type="ECO:0000313" key="5">
    <source>
        <dbReference type="Proteomes" id="UP000003374"/>
    </source>
</evidence>
<feature type="domain" description="SHSP" evidence="3">
    <location>
        <begin position="38"/>
        <end position="149"/>
    </location>
</feature>
<dbReference type="AlphaFoldDB" id="A4BTG1"/>
<sequence length="149" mass="16807">MDLVRYRPSGFPLRDLSHEINRLFDSPLFDFGQDVSSVETSQWVPAVDIREEQDRFLVEADVPGVSPEDIEVTMENGVLSIRGERKHEAVSEEGGVRRVERSQGMFYRRFSLPDSADPDAIKARGSNGVLIIEIGKRQIALPRRIPVEG</sequence>
<dbReference type="InterPro" id="IPR008978">
    <property type="entry name" value="HSP20-like_chaperone"/>
</dbReference>
<proteinExistence type="inferred from homology"/>
<evidence type="ECO:0000259" key="3">
    <source>
        <dbReference type="PROSITE" id="PS01031"/>
    </source>
</evidence>
<dbReference type="PANTHER" id="PTHR11527">
    <property type="entry name" value="HEAT-SHOCK PROTEIN 20 FAMILY MEMBER"/>
    <property type="match status" value="1"/>
</dbReference>
<keyword evidence="4" id="KW-0346">Stress response</keyword>
<protein>
    <submittedName>
        <fullName evidence="4">Low molecular weight heat shock protein</fullName>
    </submittedName>
</protein>
<organism evidence="4 5">
    <name type="scientific">Nitrococcus mobilis Nb-231</name>
    <dbReference type="NCBI Taxonomy" id="314278"/>
    <lineage>
        <taxon>Bacteria</taxon>
        <taxon>Pseudomonadati</taxon>
        <taxon>Pseudomonadota</taxon>
        <taxon>Gammaproteobacteria</taxon>
        <taxon>Chromatiales</taxon>
        <taxon>Ectothiorhodospiraceae</taxon>
        <taxon>Nitrococcus</taxon>
    </lineage>
</organism>
<name>A4BTG1_9GAMM</name>
<dbReference type="eggNOG" id="COG0071">
    <property type="taxonomic scope" value="Bacteria"/>
</dbReference>
<dbReference type="PROSITE" id="PS01031">
    <property type="entry name" value="SHSP"/>
    <property type="match status" value="1"/>
</dbReference>
<dbReference type="SUPFAM" id="SSF49764">
    <property type="entry name" value="HSP20-like chaperones"/>
    <property type="match status" value="1"/>
</dbReference>
<evidence type="ECO:0000256" key="1">
    <source>
        <dbReference type="PROSITE-ProRule" id="PRU00285"/>
    </source>
</evidence>
<reference evidence="4 5" key="1">
    <citation type="submission" date="2006-02" db="EMBL/GenBank/DDBJ databases">
        <authorList>
            <person name="Waterbury J."/>
            <person name="Ferriera S."/>
            <person name="Johnson J."/>
            <person name="Kravitz S."/>
            <person name="Halpern A."/>
            <person name="Remington K."/>
            <person name="Beeson K."/>
            <person name="Tran B."/>
            <person name="Rogers Y.-H."/>
            <person name="Friedman R."/>
            <person name="Venter J.C."/>
        </authorList>
    </citation>
    <scope>NUCLEOTIDE SEQUENCE [LARGE SCALE GENOMIC DNA]</scope>
    <source>
        <strain evidence="4 5">Nb-231</strain>
    </source>
</reference>
<evidence type="ECO:0000256" key="2">
    <source>
        <dbReference type="RuleBase" id="RU003616"/>
    </source>
</evidence>
<gene>
    <name evidence="4" type="ORF">NB231_07832</name>
</gene>
<accession>A4BTG1</accession>
<dbReference type="STRING" id="314278.NB231_07832"/>
<dbReference type="HOGENOM" id="CLU_046737_9_0_6"/>
<comment type="similarity">
    <text evidence="1 2">Belongs to the small heat shock protein (HSP20) family.</text>
</comment>
<dbReference type="InterPro" id="IPR002068">
    <property type="entry name" value="A-crystallin/Hsp20_dom"/>
</dbReference>
<dbReference type="CDD" id="cd06464">
    <property type="entry name" value="ACD_sHsps-like"/>
    <property type="match status" value="1"/>
</dbReference>
<dbReference type="InterPro" id="IPR031107">
    <property type="entry name" value="Small_HSP"/>
</dbReference>
<keyword evidence="5" id="KW-1185">Reference proteome</keyword>
<evidence type="ECO:0000313" key="4">
    <source>
        <dbReference type="EMBL" id="EAR21063.1"/>
    </source>
</evidence>
<dbReference type="EMBL" id="AAOF01000013">
    <property type="protein sequence ID" value="EAR21063.1"/>
    <property type="molecule type" value="Genomic_DNA"/>
</dbReference>
<comment type="caution">
    <text evidence="4">The sequence shown here is derived from an EMBL/GenBank/DDBJ whole genome shotgun (WGS) entry which is preliminary data.</text>
</comment>
<dbReference type="Gene3D" id="2.60.40.790">
    <property type="match status" value="1"/>
</dbReference>
<dbReference type="RefSeq" id="WP_005001176.1">
    <property type="nucleotide sequence ID" value="NZ_CH672427.1"/>
</dbReference>